<reference evidence="8 9" key="1">
    <citation type="submission" date="2020-05" db="EMBL/GenBank/DDBJ databases">
        <title>Complete closed genome sequence of Defluviicoccus vanus.</title>
        <authorList>
            <person name="Bessarab I."/>
            <person name="Arumugam K."/>
            <person name="Maszenan A.M."/>
            <person name="Seviour R.J."/>
            <person name="Williams R.B."/>
        </authorList>
    </citation>
    <scope>NUCLEOTIDE SEQUENCE [LARGE SCALE GENOMIC DNA]</scope>
    <source>
        <strain evidence="8 9">Ben 114</strain>
    </source>
</reference>
<evidence type="ECO:0000256" key="2">
    <source>
        <dbReference type="ARBA" id="ARBA00022490"/>
    </source>
</evidence>
<organism evidence="8 9">
    <name type="scientific">Defluviicoccus vanus</name>
    <dbReference type="NCBI Taxonomy" id="111831"/>
    <lineage>
        <taxon>Bacteria</taxon>
        <taxon>Pseudomonadati</taxon>
        <taxon>Pseudomonadota</taxon>
        <taxon>Alphaproteobacteria</taxon>
        <taxon>Rhodospirillales</taxon>
        <taxon>Rhodospirillaceae</taxon>
        <taxon>Defluviicoccus</taxon>
    </lineage>
</organism>
<dbReference type="InterPro" id="IPR051476">
    <property type="entry name" value="Bac_ResReg_Asp_Phosphatase"/>
</dbReference>
<dbReference type="Gene3D" id="1.25.40.10">
    <property type="entry name" value="Tetratricopeptide repeat domain"/>
    <property type="match status" value="2"/>
</dbReference>
<name>A0A7H1N5M9_9PROT</name>
<dbReference type="InterPro" id="IPR019734">
    <property type="entry name" value="TPR_rpt"/>
</dbReference>
<dbReference type="KEGG" id="dvn:HQ394_19000"/>
<proteinExistence type="inferred from homology"/>
<accession>A0A7H1N5M9</accession>
<evidence type="ECO:0000313" key="9">
    <source>
        <dbReference type="Proteomes" id="UP000516369"/>
    </source>
</evidence>
<dbReference type="EMBL" id="CP053923">
    <property type="protein sequence ID" value="QNT71015.1"/>
    <property type="molecule type" value="Genomic_DNA"/>
</dbReference>
<dbReference type="PROSITE" id="PS50005">
    <property type="entry name" value="TPR"/>
    <property type="match status" value="1"/>
</dbReference>
<dbReference type="Pfam" id="PF13176">
    <property type="entry name" value="TPR_7"/>
    <property type="match status" value="1"/>
</dbReference>
<evidence type="ECO:0000256" key="6">
    <source>
        <dbReference type="PROSITE-ProRule" id="PRU00339"/>
    </source>
</evidence>
<feature type="repeat" description="TPR" evidence="6">
    <location>
        <begin position="226"/>
        <end position="259"/>
    </location>
</feature>
<comment type="subcellular location">
    <subcellularLocation>
        <location evidence="1">Cytoplasm</location>
    </subcellularLocation>
</comment>
<keyword evidence="3" id="KW-0677">Repeat</keyword>
<evidence type="ECO:0000256" key="3">
    <source>
        <dbReference type="ARBA" id="ARBA00022737"/>
    </source>
</evidence>
<dbReference type="Proteomes" id="UP000516369">
    <property type="component" value="Chromosome"/>
</dbReference>
<feature type="domain" description="MalT-like TPR region" evidence="7">
    <location>
        <begin position="279"/>
        <end position="542"/>
    </location>
</feature>
<sequence length="575" mass="63384">MTTTLEAWNERLPAATISHEIEREIRRLSLAIADARGFQLYLATYNDRTLRDYSIRRLADAQQASGIVISVLDLSSVSSRFVLLEALHNHLGQVQDGDDARAAIMVTGLDLLLSDRPAVGTEALETANLQRDRFPLVCHAPVVFWLSPYATSLFARLAPDLWHWRAATFQIEGEAAPKTVPGVSEPSLDAFPEALTADEVRALEQEIQELSSAAADQSPRAKAYRARRLIALGDALYVRGEWDRALNLFRQAASIAEELGDDALRAHALGRVADILAARGQLDEALRIRREEELPVYERLGDVPSRAVTMGQIADILQARGQLDEALRTFREDVLPAFERLGDVRSRAVTMGKIADILQARGQLDEALRIRTDEQLPVYERLGDVRSRAVTMGKIADILQARGQLDEALRTFREDVLPAFERLGDVRSRAVTMGQIANILQARGQRDEALRIHLEERLPVAEAMQDADSIANVRYRCARIRLDRGGLQSGEAQIIFDELAESFAIYQQLGRADGIGHVGLLFAQVLAQAGHPQEALTVLDAAAAAFTTLQQAESVARVRALQQQIRLADPATAGG</sequence>
<dbReference type="GO" id="GO:0005737">
    <property type="term" value="C:cytoplasm"/>
    <property type="evidence" value="ECO:0007669"/>
    <property type="project" value="UniProtKB-SubCell"/>
</dbReference>
<dbReference type="PANTHER" id="PTHR46630">
    <property type="entry name" value="TETRATRICOPEPTIDE REPEAT PROTEIN 29"/>
    <property type="match status" value="1"/>
</dbReference>
<dbReference type="SUPFAM" id="SSF48452">
    <property type="entry name" value="TPR-like"/>
    <property type="match status" value="2"/>
</dbReference>
<gene>
    <name evidence="8" type="ORF">HQ394_19000</name>
</gene>
<keyword evidence="9" id="KW-1185">Reference proteome</keyword>
<evidence type="ECO:0000256" key="1">
    <source>
        <dbReference type="ARBA" id="ARBA00004496"/>
    </source>
</evidence>
<dbReference type="RefSeq" id="WP_190261476.1">
    <property type="nucleotide sequence ID" value="NZ_CP053923.1"/>
</dbReference>
<keyword evidence="4 6" id="KW-0802">TPR repeat</keyword>
<keyword evidence="2" id="KW-0963">Cytoplasm</keyword>
<dbReference type="PANTHER" id="PTHR46630:SF1">
    <property type="entry name" value="TETRATRICOPEPTIDE REPEAT PROTEIN 29"/>
    <property type="match status" value="1"/>
</dbReference>
<comment type="similarity">
    <text evidence="5">Belongs to the Rap family.</text>
</comment>
<dbReference type="InterPro" id="IPR041617">
    <property type="entry name" value="TPR_MalT"/>
</dbReference>
<protein>
    <submittedName>
        <fullName evidence="8">Tetratricopeptide repeat protein</fullName>
    </submittedName>
</protein>
<evidence type="ECO:0000259" key="7">
    <source>
        <dbReference type="Pfam" id="PF17874"/>
    </source>
</evidence>
<evidence type="ECO:0000313" key="8">
    <source>
        <dbReference type="EMBL" id="QNT71015.1"/>
    </source>
</evidence>
<evidence type="ECO:0000256" key="5">
    <source>
        <dbReference type="ARBA" id="ARBA00038253"/>
    </source>
</evidence>
<evidence type="ECO:0000256" key="4">
    <source>
        <dbReference type="ARBA" id="ARBA00022803"/>
    </source>
</evidence>
<dbReference type="AlphaFoldDB" id="A0A7H1N5M9"/>
<dbReference type="InterPro" id="IPR011990">
    <property type="entry name" value="TPR-like_helical_dom_sf"/>
</dbReference>
<dbReference type="Pfam" id="PF17874">
    <property type="entry name" value="TPR_MalT"/>
    <property type="match status" value="1"/>
</dbReference>